<keyword evidence="2" id="KW-1185">Reference proteome</keyword>
<dbReference type="InterPro" id="IPR019289">
    <property type="entry name" value="Phage_tail_E/E"/>
</dbReference>
<reference evidence="2" key="1">
    <citation type="journal article" date="2019" name="Int. J. Syst. Evol. Microbiol.">
        <title>The Global Catalogue of Microorganisms (GCM) 10K type strain sequencing project: providing services to taxonomists for standard genome sequencing and annotation.</title>
        <authorList>
            <consortium name="The Broad Institute Genomics Platform"/>
            <consortium name="The Broad Institute Genome Sequencing Center for Infectious Disease"/>
            <person name="Wu L."/>
            <person name="Ma J."/>
        </authorList>
    </citation>
    <scope>NUCLEOTIDE SEQUENCE [LARGE SCALE GENOMIC DNA]</scope>
    <source>
        <strain evidence="2">JCM 17304</strain>
    </source>
</reference>
<organism evidence="1 2">
    <name type="scientific">Zhongshania borealis</name>
    <dbReference type="NCBI Taxonomy" id="889488"/>
    <lineage>
        <taxon>Bacteria</taxon>
        <taxon>Pseudomonadati</taxon>
        <taxon>Pseudomonadota</taxon>
        <taxon>Gammaproteobacteria</taxon>
        <taxon>Cellvibrionales</taxon>
        <taxon>Spongiibacteraceae</taxon>
        <taxon>Zhongshania</taxon>
    </lineage>
</organism>
<dbReference type="RefSeq" id="WP_344932508.1">
    <property type="nucleotide sequence ID" value="NZ_BAABDM010000001.1"/>
</dbReference>
<protein>
    <submittedName>
        <fullName evidence="1">Phage tail assembly protein</fullName>
    </submittedName>
</protein>
<accession>A0ABP7WEG2</accession>
<dbReference type="Pfam" id="PF10109">
    <property type="entry name" value="Phage_TAC_7"/>
    <property type="match status" value="1"/>
</dbReference>
<dbReference type="Proteomes" id="UP001500392">
    <property type="component" value="Unassembled WGS sequence"/>
</dbReference>
<name>A0ABP7WEG2_9GAMM</name>
<dbReference type="EMBL" id="BAABDM010000001">
    <property type="protein sequence ID" value="GAA4087335.1"/>
    <property type="molecule type" value="Genomic_DNA"/>
</dbReference>
<evidence type="ECO:0000313" key="2">
    <source>
        <dbReference type="Proteomes" id="UP001500392"/>
    </source>
</evidence>
<evidence type="ECO:0000313" key="1">
    <source>
        <dbReference type="EMBL" id="GAA4087335.1"/>
    </source>
</evidence>
<gene>
    <name evidence="1" type="ORF">GCM10022414_07610</name>
</gene>
<comment type="caution">
    <text evidence="1">The sequence shown here is derived from an EMBL/GenBank/DDBJ whole genome shotgun (WGS) entry which is preliminary data.</text>
</comment>
<proteinExistence type="predicted"/>
<sequence>MTQDTSATITLKKPLKRGEQEIAKLKLRKPDTGSLRGCRLSMLLNSDVDSLVMLLPRITEPALTEHDISQMDVKDLVSCASEVVGFLTE</sequence>